<dbReference type="SUPFAM" id="SSF52141">
    <property type="entry name" value="Uracil-DNA glycosylase-like"/>
    <property type="match status" value="1"/>
</dbReference>
<evidence type="ECO:0000256" key="9">
    <source>
        <dbReference type="PROSITE-ProRule" id="PRU10072"/>
    </source>
</evidence>
<evidence type="ECO:0000256" key="3">
    <source>
        <dbReference type="ARBA" id="ARBA00008184"/>
    </source>
</evidence>
<dbReference type="InterPro" id="IPR002043">
    <property type="entry name" value="UDG_fam1"/>
</dbReference>
<protein>
    <recommendedName>
        <fullName evidence="4 8">Uracil-DNA glycosylase</fullName>
        <shortName evidence="8">UDG</shortName>
        <ecNumber evidence="4 8">3.2.2.27</ecNumber>
    </recommendedName>
</protein>
<accession>A0ABP5KF93</accession>
<dbReference type="SMART" id="SM00987">
    <property type="entry name" value="UreE_C"/>
    <property type="match status" value="1"/>
</dbReference>
<evidence type="ECO:0000256" key="5">
    <source>
        <dbReference type="ARBA" id="ARBA00022763"/>
    </source>
</evidence>
<feature type="active site" description="Proton acceptor" evidence="8 9">
    <location>
        <position position="90"/>
    </location>
</feature>
<comment type="similarity">
    <text evidence="3 8 10">Belongs to the uracil-DNA glycosylase (UDG) superfamily. UNG family.</text>
</comment>
<dbReference type="Pfam" id="PF03167">
    <property type="entry name" value="UDG"/>
    <property type="match status" value="1"/>
</dbReference>
<dbReference type="NCBIfam" id="TIGR00628">
    <property type="entry name" value="ung"/>
    <property type="match status" value="1"/>
</dbReference>
<dbReference type="NCBIfam" id="NF003592">
    <property type="entry name" value="PRK05254.1-5"/>
    <property type="match status" value="1"/>
</dbReference>
<keyword evidence="6 8" id="KW-0378">Hydrolase</keyword>
<evidence type="ECO:0000259" key="11">
    <source>
        <dbReference type="SMART" id="SM00986"/>
    </source>
</evidence>
<dbReference type="InterPro" id="IPR018085">
    <property type="entry name" value="Ura-DNA_Glyclase_AS"/>
</dbReference>
<name>A0ABP5KF93_9MICC</name>
<keyword evidence="8" id="KW-0963">Cytoplasm</keyword>
<dbReference type="PANTHER" id="PTHR11264">
    <property type="entry name" value="URACIL-DNA GLYCOSYLASE"/>
    <property type="match status" value="1"/>
</dbReference>
<reference evidence="13" key="1">
    <citation type="journal article" date="2019" name="Int. J. Syst. Evol. Microbiol.">
        <title>The Global Catalogue of Microorganisms (GCM) 10K type strain sequencing project: providing services to taxonomists for standard genome sequencing and annotation.</title>
        <authorList>
            <consortium name="The Broad Institute Genomics Platform"/>
            <consortium name="The Broad Institute Genome Sequencing Center for Infectious Disease"/>
            <person name="Wu L."/>
            <person name="Ma J."/>
        </authorList>
    </citation>
    <scope>NUCLEOTIDE SEQUENCE [LARGE SCALE GENOMIC DNA]</scope>
    <source>
        <strain evidence="13">JCM 15921</strain>
    </source>
</reference>
<comment type="function">
    <text evidence="2 8 10">Excises uracil residues from the DNA which can arise as a result of misincorporation of dUMP residues by DNA polymerase or due to deamination of cytosine.</text>
</comment>
<dbReference type="Gene3D" id="3.40.470.10">
    <property type="entry name" value="Uracil-DNA glycosylase-like domain"/>
    <property type="match status" value="1"/>
</dbReference>
<dbReference type="InterPro" id="IPR036895">
    <property type="entry name" value="Uracil-DNA_glycosylase-like_sf"/>
</dbReference>
<dbReference type="Proteomes" id="UP001500102">
    <property type="component" value="Unassembled WGS sequence"/>
</dbReference>
<dbReference type="EMBL" id="BAAAQB010000019">
    <property type="protein sequence ID" value="GAA2131451.1"/>
    <property type="molecule type" value="Genomic_DNA"/>
</dbReference>
<evidence type="ECO:0000256" key="2">
    <source>
        <dbReference type="ARBA" id="ARBA00002631"/>
    </source>
</evidence>
<feature type="domain" description="Uracil-DNA glycosylase-like" evidence="11">
    <location>
        <begin position="75"/>
        <end position="241"/>
    </location>
</feature>
<evidence type="ECO:0000256" key="4">
    <source>
        <dbReference type="ARBA" id="ARBA00012030"/>
    </source>
</evidence>
<evidence type="ECO:0000256" key="8">
    <source>
        <dbReference type="HAMAP-Rule" id="MF_00148"/>
    </source>
</evidence>
<dbReference type="SMART" id="SM00986">
    <property type="entry name" value="UDG"/>
    <property type="match status" value="1"/>
</dbReference>
<organism evidence="12 13">
    <name type="scientific">Arthrobacter humicola</name>
    <dbReference type="NCBI Taxonomy" id="409291"/>
    <lineage>
        <taxon>Bacteria</taxon>
        <taxon>Bacillati</taxon>
        <taxon>Actinomycetota</taxon>
        <taxon>Actinomycetes</taxon>
        <taxon>Micrococcales</taxon>
        <taxon>Micrococcaceae</taxon>
        <taxon>Arthrobacter</taxon>
    </lineage>
</organism>
<evidence type="ECO:0000313" key="12">
    <source>
        <dbReference type="EMBL" id="GAA2131451.1"/>
    </source>
</evidence>
<evidence type="ECO:0000256" key="1">
    <source>
        <dbReference type="ARBA" id="ARBA00001400"/>
    </source>
</evidence>
<comment type="subcellular location">
    <subcellularLocation>
        <location evidence="8">Cytoplasm</location>
    </subcellularLocation>
</comment>
<dbReference type="InterPro" id="IPR005122">
    <property type="entry name" value="Uracil-DNA_glycosylase-like"/>
</dbReference>
<keyword evidence="13" id="KW-1185">Reference proteome</keyword>
<dbReference type="CDD" id="cd10027">
    <property type="entry name" value="UDG-F1-like"/>
    <property type="match status" value="1"/>
</dbReference>
<evidence type="ECO:0000313" key="13">
    <source>
        <dbReference type="Proteomes" id="UP001500102"/>
    </source>
</evidence>
<evidence type="ECO:0000256" key="10">
    <source>
        <dbReference type="RuleBase" id="RU003780"/>
    </source>
</evidence>
<proteinExistence type="inferred from homology"/>
<comment type="caution">
    <text evidence="12">The sequence shown here is derived from an EMBL/GenBank/DDBJ whole genome shotgun (WGS) entry which is preliminary data.</text>
</comment>
<dbReference type="EC" id="3.2.2.27" evidence="4 8"/>
<sequence length="257" mass="27232">MFDSDALFELEPAAADNLSFAELARQPLSELVAQDWAEALAPVEPQLRDVLHYLASDAAAGHEVLPSPSNLLRAFRQPLSGVRVLIVGQDPYPTPGHAVGLSFAVEGGTRPIPRSLANIYKELEADLGFPPRVHGDLSRWAEQGVLLLNRVLSVRAGAAGSHRSKGWEAVTAAAIRAVAHRVSADGAGTAPLVVILWGKDAESVRPLLGSAAVIASAHPSPLSASRGFFGSRPFSRTNTLLQEQGNGTVDWELPPLP</sequence>
<evidence type="ECO:0000256" key="6">
    <source>
        <dbReference type="ARBA" id="ARBA00022801"/>
    </source>
</evidence>
<evidence type="ECO:0000256" key="7">
    <source>
        <dbReference type="ARBA" id="ARBA00023204"/>
    </source>
</evidence>
<comment type="catalytic activity">
    <reaction evidence="1 8 10">
        <text>Hydrolyzes single-stranded DNA or mismatched double-stranded DNA and polynucleotides, releasing free uracil.</text>
        <dbReference type="EC" id="3.2.2.27"/>
    </reaction>
</comment>
<keyword evidence="7 8" id="KW-0234">DNA repair</keyword>
<dbReference type="NCBIfam" id="NF003588">
    <property type="entry name" value="PRK05254.1-1"/>
    <property type="match status" value="1"/>
</dbReference>
<dbReference type="HAMAP" id="MF_00148">
    <property type="entry name" value="UDG"/>
    <property type="match status" value="1"/>
</dbReference>
<dbReference type="PANTHER" id="PTHR11264:SF0">
    <property type="entry name" value="URACIL-DNA GLYCOSYLASE"/>
    <property type="match status" value="1"/>
</dbReference>
<dbReference type="PROSITE" id="PS00130">
    <property type="entry name" value="U_DNA_GLYCOSYLASE"/>
    <property type="match status" value="1"/>
</dbReference>
<keyword evidence="5 8" id="KW-0227">DNA damage</keyword>
<gene>
    <name evidence="8" type="primary">ung</name>
    <name evidence="12" type="ORF">GCM10009825_13030</name>
</gene>